<gene>
    <name evidence="1" type="ORF">BFJ63_vAg9225</name>
</gene>
<dbReference type="Proteomes" id="UP000290540">
    <property type="component" value="Unassembled WGS sequence"/>
</dbReference>
<protein>
    <submittedName>
        <fullName evidence="1">Uncharacterized protein</fullName>
    </submittedName>
</protein>
<reference evidence="1 2" key="1">
    <citation type="submission" date="2016-12" db="EMBL/GenBank/DDBJ databases">
        <title>Draft genome sequence of Fusarium oxysporum causing rot on Narcissus.</title>
        <authorList>
            <person name="Armitage A.D."/>
            <person name="Taylor A."/>
            <person name="Clarkson J.P."/>
            <person name="Harrison R.J."/>
            <person name="Jackson A.C."/>
        </authorList>
    </citation>
    <scope>NUCLEOTIDE SEQUENCE [LARGE SCALE GENOMIC DNA]</scope>
    <source>
        <strain evidence="1 2">N139</strain>
    </source>
</reference>
<comment type="caution">
    <text evidence="1">The sequence shown here is derived from an EMBL/GenBank/DDBJ whole genome shotgun (WGS) entry which is preliminary data.</text>
</comment>
<accession>A0A4Q2VNK7</accession>
<evidence type="ECO:0000313" key="2">
    <source>
        <dbReference type="Proteomes" id="UP000290540"/>
    </source>
</evidence>
<dbReference type="EMBL" id="MQTW01000069">
    <property type="protein sequence ID" value="RYC87941.1"/>
    <property type="molecule type" value="Genomic_DNA"/>
</dbReference>
<sequence>MDFWSPRSQASIDSMDFKLLHASFVVFQALEWIVPILVEADISD</sequence>
<dbReference type="AlphaFoldDB" id="A0A4Q2VNK7"/>
<proteinExistence type="predicted"/>
<evidence type="ECO:0000313" key="1">
    <source>
        <dbReference type="EMBL" id="RYC87941.1"/>
    </source>
</evidence>
<name>A0A4Q2VNK7_FUSOX</name>
<organism evidence="1 2">
    <name type="scientific">Fusarium oxysporum f. sp. narcissi</name>
    <dbReference type="NCBI Taxonomy" id="451672"/>
    <lineage>
        <taxon>Eukaryota</taxon>
        <taxon>Fungi</taxon>
        <taxon>Dikarya</taxon>
        <taxon>Ascomycota</taxon>
        <taxon>Pezizomycotina</taxon>
        <taxon>Sordariomycetes</taxon>
        <taxon>Hypocreomycetidae</taxon>
        <taxon>Hypocreales</taxon>
        <taxon>Nectriaceae</taxon>
        <taxon>Fusarium</taxon>
        <taxon>Fusarium oxysporum species complex</taxon>
    </lineage>
</organism>